<proteinExistence type="predicted"/>
<comment type="caution">
    <text evidence="1">The sequence shown here is derived from an EMBL/GenBank/DDBJ whole genome shotgun (WGS) entry which is preliminary data.</text>
</comment>
<dbReference type="RefSeq" id="WP_104752164.1">
    <property type="nucleotide sequence ID" value="NZ_FZMF01000015.1"/>
</dbReference>
<protein>
    <submittedName>
        <fullName evidence="1">YkgJ family cysteine cluster protein</fullName>
    </submittedName>
</protein>
<gene>
    <name evidence="1" type="ORF">ACFOPX_00740</name>
</gene>
<dbReference type="Pfam" id="PF03692">
    <property type="entry name" value="CxxCxxCC"/>
    <property type="match status" value="1"/>
</dbReference>
<accession>A0ABV7ZES2</accession>
<dbReference type="PANTHER" id="PTHR35866">
    <property type="entry name" value="PUTATIVE-RELATED"/>
    <property type="match status" value="1"/>
</dbReference>
<name>A0ABV7ZES2_9HELI</name>
<dbReference type="Proteomes" id="UP001595783">
    <property type="component" value="Unassembled WGS sequence"/>
</dbReference>
<reference evidence="2" key="1">
    <citation type="journal article" date="2019" name="Int. J. Syst. Evol. Microbiol.">
        <title>The Global Catalogue of Microorganisms (GCM) 10K type strain sequencing project: providing services to taxonomists for standard genome sequencing and annotation.</title>
        <authorList>
            <consortium name="The Broad Institute Genomics Platform"/>
            <consortium name="The Broad Institute Genome Sequencing Center for Infectious Disease"/>
            <person name="Wu L."/>
            <person name="Ma J."/>
        </authorList>
    </citation>
    <scope>NUCLEOTIDE SEQUENCE [LARGE SCALE GENOMIC DNA]</scope>
    <source>
        <strain evidence="2">CCUG 53816</strain>
    </source>
</reference>
<evidence type="ECO:0000313" key="2">
    <source>
        <dbReference type="Proteomes" id="UP001595783"/>
    </source>
</evidence>
<evidence type="ECO:0000313" key="1">
    <source>
        <dbReference type="EMBL" id="MFC3847064.1"/>
    </source>
</evidence>
<sequence>MNDSFSFKSEACASCGARCCIGTGYVFVSIAEIQEIATFLKMPLDHFGIHYLKRVGDAYSLLDQHMDKACVFLDMESKRCRIYPVRPKQCRTYPFWEHYKDAQEIACECPGIVLSTPRDA</sequence>
<organism evidence="1 2">
    <name type="scientific">Helicobacter baculiformis</name>
    <dbReference type="NCBI Taxonomy" id="427351"/>
    <lineage>
        <taxon>Bacteria</taxon>
        <taxon>Pseudomonadati</taxon>
        <taxon>Campylobacterota</taxon>
        <taxon>Epsilonproteobacteria</taxon>
        <taxon>Campylobacterales</taxon>
        <taxon>Helicobacteraceae</taxon>
        <taxon>Helicobacter</taxon>
    </lineage>
</organism>
<keyword evidence="2" id="KW-1185">Reference proteome</keyword>
<dbReference type="InterPro" id="IPR005358">
    <property type="entry name" value="Puta_zinc/iron-chelating_dom"/>
</dbReference>
<dbReference type="PANTHER" id="PTHR35866:SF1">
    <property type="entry name" value="YKGJ FAMILY CYSTEINE CLUSTER PROTEIN"/>
    <property type="match status" value="1"/>
</dbReference>
<dbReference type="EMBL" id="JBHRZO010000002">
    <property type="protein sequence ID" value="MFC3847064.1"/>
    <property type="molecule type" value="Genomic_DNA"/>
</dbReference>